<gene>
    <name evidence="1" type="ORF">DY000_02049020</name>
</gene>
<sequence length="83" mass="8980">MTELMKSAGIGGAASGVGRRVSWRLSLFQPSTEICGLRAVEEDAKIAHAGVEFVSKVAAEMCRMPFGIRTTDRGTLRLPCIQR</sequence>
<evidence type="ECO:0000313" key="2">
    <source>
        <dbReference type="Proteomes" id="UP000266723"/>
    </source>
</evidence>
<reference evidence="1 2" key="1">
    <citation type="journal article" date="2020" name="BMC Genomics">
        <title>Intraspecific diversification of the crop wild relative Brassica cretica Lam. using demographic model selection.</title>
        <authorList>
            <person name="Kioukis A."/>
            <person name="Michalopoulou V.A."/>
            <person name="Briers L."/>
            <person name="Pirintsos S."/>
            <person name="Studholme D.J."/>
            <person name="Pavlidis P."/>
            <person name="Sarris P.F."/>
        </authorList>
    </citation>
    <scope>NUCLEOTIDE SEQUENCE [LARGE SCALE GENOMIC DNA]</scope>
    <source>
        <strain evidence="2">cv. PFS-1207/04</strain>
    </source>
</reference>
<evidence type="ECO:0000313" key="1">
    <source>
        <dbReference type="EMBL" id="KAF3609964.1"/>
    </source>
</evidence>
<name>A0ABQ7F4L0_BRACR</name>
<dbReference type="Proteomes" id="UP000266723">
    <property type="component" value="Unassembled WGS sequence"/>
</dbReference>
<comment type="caution">
    <text evidence="1">The sequence shown here is derived from an EMBL/GenBank/DDBJ whole genome shotgun (WGS) entry which is preliminary data.</text>
</comment>
<keyword evidence="2" id="KW-1185">Reference proteome</keyword>
<accession>A0ABQ7F4L0</accession>
<protein>
    <submittedName>
        <fullName evidence="1">Uncharacterized protein</fullName>
    </submittedName>
</protein>
<dbReference type="EMBL" id="QGKV02000297">
    <property type="protein sequence ID" value="KAF3609964.1"/>
    <property type="molecule type" value="Genomic_DNA"/>
</dbReference>
<organism evidence="1 2">
    <name type="scientific">Brassica cretica</name>
    <name type="common">Mustard</name>
    <dbReference type="NCBI Taxonomy" id="69181"/>
    <lineage>
        <taxon>Eukaryota</taxon>
        <taxon>Viridiplantae</taxon>
        <taxon>Streptophyta</taxon>
        <taxon>Embryophyta</taxon>
        <taxon>Tracheophyta</taxon>
        <taxon>Spermatophyta</taxon>
        <taxon>Magnoliopsida</taxon>
        <taxon>eudicotyledons</taxon>
        <taxon>Gunneridae</taxon>
        <taxon>Pentapetalae</taxon>
        <taxon>rosids</taxon>
        <taxon>malvids</taxon>
        <taxon>Brassicales</taxon>
        <taxon>Brassicaceae</taxon>
        <taxon>Brassiceae</taxon>
        <taxon>Brassica</taxon>
    </lineage>
</organism>
<proteinExistence type="predicted"/>